<feature type="domain" description="N-acetyltransferase" evidence="1">
    <location>
        <begin position="52"/>
        <end position="185"/>
    </location>
</feature>
<dbReference type="OrthoDB" id="5771378at2759"/>
<dbReference type="Gene3D" id="3.40.630.30">
    <property type="match status" value="1"/>
</dbReference>
<evidence type="ECO:0000259" key="1">
    <source>
        <dbReference type="PROSITE" id="PS51186"/>
    </source>
</evidence>
<evidence type="ECO:0000313" key="2">
    <source>
        <dbReference type="EnsemblMetazoa" id="XP_038048874.1"/>
    </source>
</evidence>
<evidence type="ECO:0000313" key="3">
    <source>
        <dbReference type="Proteomes" id="UP000887568"/>
    </source>
</evidence>
<dbReference type="InterPro" id="IPR041496">
    <property type="entry name" value="YitH/HolE_GNAT"/>
</dbReference>
<dbReference type="SUPFAM" id="SSF55729">
    <property type="entry name" value="Acyl-CoA N-acyltransferases (Nat)"/>
    <property type="match status" value="1"/>
</dbReference>
<dbReference type="PANTHER" id="PTHR47237:SF1">
    <property type="entry name" value="SLL0310 PROTEIN"/>
    <property type="match status" value="1"/>
</dbReference>
<reference evidence="2" key="1">
    <citation type="submission" date="2022-11" db="UniProtKB">
        <authorList>
            <consortium name="EnsemblMetazoa"/>
        </authorList>
    </citation>
    <scope>IDENTIFICATION</scope>
</reference>
<accession>A0A913ZBC4</accession>
<dbReference type="InterPro" id="IPR052729">
    <property type="entry name" value="Acyl/Acetyltrans_Enzymes"/>
</dbReference>
<name>A0A913ZBC4_PATMI</name>
<dbReference type="Gene3D" id="3.40.630.90">
    <property type="match status" value="1"/>
</dbReference>
<protein>
    <recommendedName>
        <fullName evidence="1">N-acetyltransferase domain-containing protein</fullName>
    </recommendedName>
</protein>
<dbReference type="OMA" id="WNPGIHD"/>
<dbReference type="EnsemblMetazoa" id="XM_038192946.1">
    <property type="protein sequence ID" value="XP_038048874.1"/>
    <property type="gene ID" value="LOC119722694"/>
</dbReference>
<dbReference type="RefSeq" id="XP_038048875.1">
    <property type="nucleotide sequence ID" value="XM_038192947.1"/>
</dbReference>
<dbReference type="PROSITE" id="PS51186">
    <property type="entry name" value="GNAT"/>
    <property type="match status" value="1"/>
</dbReference>
<organism evidence="2 3">
    <name type="scientific">Patiria miniata</name>
    <name type="common">Bat star</name>
    <name type="synonym">Asterina miniata</name>
    <dbReference type="NCBI Taxonomy" id="46514"/>
    <lineage>
        <taxon>Eukaryota</taxon>
        <taxon>Metazoa</taxon>
        <taxon>Echinodermata</taxon>
        <taxon>Eleutherozoa</taxon>
        <taxon>Asterozoa</taxon>
        <taxon>Asteroidea</taxon>
        <taxon>Valvatacea</taxon>
        <taxon>Valvatida</taxon>
        <taxon>Asterinidae</taxon>
        <taxon>Patiria</taxon>
    </lineage>
</organism>
<dbReference type="EnsemblMetazoa" id="XM_038192947.1">
    <property type="protein sequence ID" value="XP_038048875.1"/>
    <property type="gene ID" value="LOC119722694"/>
</dbReference>
<dbReference type="InterPro" id="IPR016181">
    <property type="entry name" value="Acyl_CoA_acyltransferase"/>
</dbReference>
<dbReference type="RefSeq" id="XP_038048874.1">
    <property type="nucleotide sequence ID" value="XM_038192946.1"/>
</dbReference>
<dbReference type="PANTHER" id="PTHR47237">
    <property type="entry name" value="SLL0310 PROTEIN"/>
    <property type="match status" value="1"/>
</dbReference>
<dbReference type="InterPro" id="IPR000182">
    <property type="entry name" value="GNAT_dom"/>
</dbReference>
<dbReference type="AlphaFoldDB" id="A0A913ZBC4"/>
<dbReference type="Pfam" id="PF18014">
    <property type="entry name" value="Acetyltransf_18"/>
    <property type="match status" value="1"/>
</dbReference>
<dbReference type="GO" id="GO:0016747">
    <property type="term" value="F:acyltransferase activity, transferring groups other than amino-acyl groups"/>
    <property type="evidence" value="ECO:0007669"/>
    <property type="project" value="InterPro"/>
</dbReference>
<keyword evidence="3" id="KW-1185">Reference proteome</keyword>
<dbReference type="Proteomes" id="UP000887568">
    <property type="component" value="Unplaced"/>
</dbReference>
<dbReference type="GeneID" id="119722694"/>
<proteinExistence type="predicted"/>
<sequence length="334" mass="37302">MAKLLLRLRMLQQCITSTTTCIPRRYSCTPGQSLPTEPSDIVNHSRDHPRTCKIRQLHPREVSVLSNSQPVEGARLRNEELRLMYNTDPNGFFLATNEDGDVMGTIAAMRQSDTLGFIGFHHIGDAYQEEGTKLWDAAIGYLGDRNIGIEVGTQDVEKYTKLGFKEEWKNGCFKGSGIPLLPEVQGNRLLRPIAEMGFGRVVDFDTEICGQQRVKFLLSWLKTDKPGAAQAVLEDNRVVGYGAIRPLQKPSSHRIGPLMAENTALAQVLLLSLLSSVPQQTLFMDSPLANPSFTRLLETDLRMEQVDERVRMYTRGNPGVDVRKVFGVLSKDIG</sequence>